<evidence type="ECO:0000256" key="4">
    <source>
        <dbReference type="ARBA" id="ARBA00022603"/>
    </source>
</evidence>
<gene>
    <name evidence="14" type="ORF">KFL_000190060</name>
</gene>
<dbReference type="OMA" id="AFNKWSR"/>
<dbReference type="AlphaFoldDB" id="A0A1Y1HQE7"/>
<comment type="subcellular location">
    <subcellularLocation>
        <location evidence="1">Cytoplasm</location>
    </subcellularLocation>
</comment>
<dbReference type="GO" id="GO:0032259">
    <property type="term" value="P:methylation"/>
    <property type="evidence" value="ECO:0007669"/>
    <property type="project" value="UniProtKB-UniRule"/>
</dbReference>
<dbReference type="OrthoDB" id="296065at2759"/>
<evidence type="ECO:0000259" key="13">
    <source>
        <dbReference type="Pfam" id="PF25904"/>
    </source>
</evidence>
<dbReference type="EC" id="2.1.1.214" evidence="9"/>
<sequence length="491" mass="55072">MWFLAFFAHRHLDFRIAEVESLVKLCGVEGQLQWKKPEGDHEHSPFYYFDLPSEEVAKKVAGRSILLKGLYEVWGSGHTVEEVEAGIRAYPEERKAPFLGEDVSFKVVVDGFGKAFTMEEQLQKMERFAFIPWKGPVRMKDPDVRFWIIDSLGGYDPLGLPPLQDRIIFFGREIGASERGVLGKYDLKKRRYIGPTSMDAEISFLMANQGLARPGSLVFDPFCGTGSCLIPAAHFGALTLGADIDIRVVKYGKRGHTIWSNFEQYGLTAPVAILRADNHQQPWRNDIRETFHAIVCDPPYGVRAGGRKSGGKKLLSGKAEPYVLTEQQKDGHIPSTAPYTLAECLHDLLDLAARTLVIGGRLVFFVPCSVPDYDPKQLPTHPILRLVANSEQLLTRKFSRRLLTMQKTGPYTDELAAAAAETSREFRERHVEIVEQSRNEEIKALLCSSKRGEEDGNEVEVANGDDGEDGDVPVTEGGVRDELRTYRAKWC</sequence>
<feature type="region of interest" description="Disordered" evidence="11">
    <location>
        <begin position="451"/>
        <end position="478"/>
    </location>
</feature>
<keyword evidence="8 10" id="KW-0694">RNA-binding</keyword>
<feature type="domain" description="Ribosomal RNA large subunit methyltransferase K/L-like methyltransferase" evidence="12">
    <location>
        <begin position="189"/>
        <end position="310"/>
    </location>
</feature>
<comment type="similarity">
    <text evidence="10">Belongs to the class I-like SAM-binding methyltransferase superfamily. TRM11 methyltransferase family.</text>
</comment>
<dbReference type="PANTHER" id="PTHR13370:SF3">
    <property type="entry name" value="TRNA (GUANINE(10)-N2)-METHYLTRANSFERASE HOMOLOG"/>
    <property type="match status" value="1"/>
</dbReference>
<dbReference type="GO" id="GO:0008033">
    <property type="term" value="P:tRNA processing"/>
    <property type="evidence" value="ECO:0007669"/>
    <property type="project" value="UniProtKB-UniRule"/>
</dbReference>
<dbReference type="InterPro" id="IPR029063">
    <property type="entry name" value="SAM-dependent_MTases_sf"/>
</dbReference>
<dbReference type="GO" id="GO:0000049">
    <property type="term" value="F:tRNA binding"/>
    <property type="evidence" value="ECO:0007669"/>
    <property type="project" value="UniProtKB-UniRule"/>
</dbReference>
<dbReference type="STRING" id="105231.A0A1Y1HQE7"/>
<keyword evidence="2" id="KW-0963">Cytoplasm</keyword>
<dbReference type="CDD" id="cd02440">
    <property type="entry name" value="AdoMet_MTases"/>
    <property type="match status" value="1"/>
</dbReference>
<evidence type="ECO:0000256" key="3">
    <source>
        <dbReference type="ARBA" id="ARBA00022555"/>
    </source>
</evidence>
<dbReference type="Pfam" id="PF01170">
    <property type="entry name" value="UPF0020"/>
    <property type="match status" value="1"/>
</dbReference>
<dbReference type="Pfam" id="PF25904">
    <property type="entry name" value="Tmrp11_N"/>
    <property type="match status" value="1"/>
</dbReference>
<dbReference type="PROSITE" id="PS00092">
    <property type="entry name" value="N6_MTASE"/>
    <property type="match status" value="1"/>
</dbReference>
<proteinExistence type="inferred from homology"/>
<reference evidence="14 15" key="1">
    <citation type="journal article" date="2014" name="Nat. Commun.">
        <title>Klebsormidium flaccidum genome reveals primary factors for plant terrestrial adaptation.</title>
        <authorList>
            <person name="Hori K."/>
            <person name="Maruyama F."/>
            <person name="Fujisawa T."/>
            <person name="Togashi T."/>
            <person name="Yamamoto N."/>
            <person name="Seo M."/>
            <person name="Sato S."/>
            <person name="Yamada T."/>
            <person name="Mori H."/>
            <person name="Tajima N."/>
            <person name="Moriyama T."/>
            <person name="Ikeuchi M."/>
            <person name="Watanabe M."/>
            <person name="Wada H."/>
            <person name="Kobayashi K."/>
            <person name="Saito M."/>
            <person name="Masuda T."/>
            <person name="Sasaki-Sekimoto Y."/>
            <person name="Mashiguchi K."/>
            <person name="Awai K."/>
            <person name="Shimojima M."/>
            <person name="Masuda S."/>
            <person name="Iwai M."/>
            <person name="Nobusawa T."/>
            <person name="Narise T."/>
            <person name="Kondo S."/>
            <person name="Saito H."/>
            <person name="Sato R."/>
            <person name="Murakawa M."/>
            <person name="Ihara Y."/>
            <person name="Oshima-Yamada Y."/>
            <person name="Ohtaka K."/>
            <person name="Satoh M."/>
            <person name="Sonobe K."/>
            <person name="Ishii M."/>
            <person name="Ohtani R."/>
            <person name="Kanamori-Sato M."/>
            <person name="Honoki R."/>
            <person name="Miyazaki D."/>
            <person name="Mochizuki H."/>
            <person name="Umetsu J."/>
            <person name="Higashi K."/>
            <person name="Shibata D."/>
            <person name="Kamiya Y."/>
            <person name="Sato N."/>
            <person name="Nakamura Y."/>
            <person name="Tabata S."/>
            <person name="Ida S."/>
            <person name="Kurokawa K."/>
            <person name="Ohta H."/>
        </authorList>
    </citation>
    <scope>NUCLEOTIDE SEQUENCE [LARGE SCALE GENOMIC DNA]</scope>
    <source>
        <strain evidence="14 15">NIES-2285</strain>
    </source>
</reference>
<dbReference type="EMBL" id="DF236968">
    <property type="protein sequence ID" value="GAQ78787.1"/>
    <property type="molecule type" value="Genomic_DNA"/>
</dbReference>
<keyword evidence="15" id="KW-1185">Reference proteome</keyword>
<keyword evidence="7 10" id="KW-0819">tRNA processing</keyword>
<evidence type="ECO:0000256" key="1">
    <source>
        <dbReference type="ARBA" id="ARBA00004496"/>
    </source>
</evidence>
<protein>
    <recommendedName>
        <fullName evidence="9">tRNA (guanine(10)-N(2))-methyltransferase</fullName>
        <ecNumber evidence="9">2.1.1.214</ecNumber>
    </recommendedName>
</protein>
<evidence type="ECO:0000313" key="14">
    <source>
        <dbReference type="EMBL" id="GAQ78787.1"/>
    </source>
</evidence>
<evidence type="ECO:0000313" key="15">
    <source>
        <dbReference type="Proteomes" id="UP000054558"/>
    </source>
</evidence>
<keyword evidence="6 10" id="KW-0949">S-adenosyl-L-methionine</keyword>
<dbReference type="PIRSF" id="PIRSF017259">
    <property type="entry name" value="tRNA_mtfrase_TRM11"/>
    <property type="match status" value="1"/>
</dbReference>
<evidence type="ECO:0000259" key="12">
    <source>
        <dbReference type="Pfam" id="PF01170"/>
    </source>
</evidence>
<keyword evidence="5 10" id="KW-0808">Transferase</keyword>
<dbReference type="InterPro" id="IPR016691">
    <property type="entry name" value="TRMT11"/>
</dbReference>
<feature type="domain" description="tRNA (guanine(10)-N(2))-methyltransferase TRMT11 N-terminal" evidence="13">
    <location>
        <begin position="2"/>
        <end position="179"/>
    </location>
</feature>
<organism evidence="14 15">
    <name type="scientific">Klebsormidium nitens</name>
    <name type="common">Green alga</name>
    <name type="synonym">Ulothrix nitens</name>
    <dbReference type="NCBI Taxonomy" id="105231"/>
    <lineage>
        <taxon>Eukaryota</taxon>
        <taxon>Viridiplantae</taxon>
        <taxon>Streptophyta</taxon>
        <taxon>Klebsormidiophyceae</taxon>
        <taxon>Klebsormidiales</taxon>
        <taxon>Klebsormidiaceae</taxon>
        <taxon>Klebsormidium</taxon>
    </lineage>
</organism>
<evidence type="ECO:0000256" key="5">
    <source>
        <dbReference type="ARBA" id="ARBA00022679"/>
    </source>
</evidence>
<dbReference type="GO" id="GO:0005737">
    <property type="term" value="C:cytoplasm"/>
    <property type="evidence" value="ECO:0000318"/>
    <property type="project" value="GO_Central"/>
</dbReference>
<name>A0A1Y1HQE7_KLENI</name>
<dbReference type="SUPFAM" id="SSF53335">
    <property type="entry name" value="S-adenosyl-L-methionine-dependent methyltransferases"/>
    <property type="match status" value="1"/>
</dbReference>
<evidence type="ECO:0000256" key="2">
    <source>
        <dbReference type="ARBA" id="ARBA00022490"/>
    </source>
</evidence>
<dbReference type="Proteomes" id="UP000054558">
    <property type="component" value="Unassembled WGS sequence"/>
</dbReference>
<evidence type="ECO:0000256" key="10">
    <source>
        <dbReference type="PROSITE-ProRule" id="PRU00959"/>
    </source>
</evidence>
<dbReference type="PROSITE" id="PS51627">
    <property type="entry name" value="SAM_MT_TRM11"/>
    <property type="match status" value="1"/>
</dbReference>
<feature type="compositionally biased region" description="Acidic residues" evidence="11">
    <location>
        <begin position="455"/>
        <end position="471"/>
    </location>
</feature>
<accession>A0A1Y1HQE7</accession>
<dbReference type="GO" id="GO:0160102">
    <property type="term" value="F:tRNA (guanine(10)-N2)-methyltransferase activity"/>
    <property type="evidence" value="ECO:0007669"/>
    <property type="project" value="UniProtKB-EC"/>
</dbReference>
<evidence type="ECO:0000256" key="8">
    <source>
        <dbReference type="ARBA" id="ARBA00022884"/>
    </source>
</evidence>
<dbReference type="PANTHER" id="PTHR13370">
    <property type="entry name" value="RNA METHYLASE-RELATED"/>
    <property type="match status" value="1"/>
</dbReference>
<evidence type="ECO:0000256" key="11">
    <source>
        <dbReference type="SAM" id="MobiDB-lite"/>
    </source>
</evidence>
<dbReference type="InterPro" id="IPR002052">
    <property type="entry name" value="DNA_methylase_N6_adenine_CS"/>
</dbReference>
<evidence type="ECO:0000256" key="7">
    <source>
        <dbReference type="ARBA" id="ARBA00022694"/>
    </source>
</evidence>
<keyword evidence="4 10" id="KW-0489">Methyltransferase</keyword>
<dbReference type="GO" id="GO:0008168">
    <property type="term" value="F:methyltransferase activity"/>
    <property type="evidence" value="ECO:0000318"/>
    <property type="project" value="GO_Central"/>
</dbReference>
<evidence type="ECO:0000256" key="9">
    <source>
        <dbReference type="ARBA" id="ARBA00066937"/>
    </source>
</evidence>
<dbReference type="InterPro" id="IPR059073">
    <property type="entry name" value="TRMT11_N"/>
</dbReference>
<keyword evidence="3 10" id="KW-0820">tRNA-binding</keyword>
<dbReference type="GO" id="GO:0043527">
    <property type="term" value="C:tRNA methyltransferase complex"/>
    <property type="evidence" value="ECO:0007669"/>
    <property type="project" value="UniProtKB-ARBA"/>
</dbReference>
<dbReference type="Gene3D" id="3.40.50.150">
    <property type="entry name" value="Vaccinia Virus protein VP39"/>
    <property type="match status" value="1"/>
</dbReference>
<evidence type="ECO:0000256" key="6">
    <source>
        <dbReference type="ARBA" id="ARBA00022691"/>
    </source>
</evidence>
<dbReference type="InterPro" id="IPR000241">
    <property type="entry name" value="RlmKL-like_Mtase"/>
</dbReference>